<accession>A0A803JVX4</accession>
<dbReference type="AGR" id="Xenbase:XB-GENE-29098775"/>
<dbReference type="OrthoDB" id="9274484at2759"/>
<evidence type="ECO:0000256" key="1">
    <source>
        <dbReference type="ARBA" id="ARBA00022729"/>
    </source>
</evidence>
<evidence type="ECO:0000313" key="6">
    <source>
        <dbReference type="Ensembl" id="ENSXETP00000112180"/>
    </source>
</evidence>
<dbReference type="KEGG" id="xtr:116412418"/>
<dbReference type="Pfam" id="PF23344">
    <property type="entry name" value="ZP-N"/>
    <property type="match status" value="1"/>
</dbReference>
<dbReference type="PANTHER" id="PTHR14002">
    <property type="entry name" value="ENDOGLIN/TGF-BETA RECEPTOR TYPE III"/>
    <property type="match status" value="1"/>
</dbReference>
<reference evidence="6" key="2">
    <citation type="submission" date="2021-03" db="UniProtKB">
        <authorList>
            <consortium name="Ensembl"/>
        </authorList>
    </citation>
    <scope>IDENTIFICATION</scope>
</reference>
<dbReference type="GeneTree" id="ENSGT00940000166045"/>
<reference evidence="6" key="1">
    <citation type="journal article" date="2010" name="Science">
        <title>The genome of the Western clawed frog Xenopus tropicalis.</title>
        <authorList>
            <person name="Hellsten U."/>
            <person name="Harland R.M."/>
            <person name="Gilchrist M.J."/>
            <person name="Hendrix D."/>
            <person name="Jurka J."/>
            <person name="Kapitonov V."/>
            <person name="Ovcharenko I."/>
            <person name="Putnam N.H."/>
            <person name="Shu S."/>
            <person name="Taher L."/>
            <person name="Blitz I.L."/>
            <person name="Blumberg B."/>
            <person name="Dichmann D.S."/>
            <person name="Dubchak I."/>
            <person name="Amaya E."/>
            <person name="Detter J.C."/>
            <person name="Fletcher R."/>
            <person name="Gerhard D.S."/>
            <person name="Goodstein D."/>
            <person name="Graves T."/>
            <person name="Grigoriev I.V."/>
            <person name="Grimwood J."/>
            <person name="Kawashima T."/>
            <person name="Lindquist E."/>
            <person name="Lucas S.M."/>
            <person name="Mead P.E."/>
            <person name="Mitros T."/>
            <person name="Ogino H."/>
            <person name="Ohta Y."/>
            <person name="Poliakov A.V."/>
            <person name="Pollet N."/>
            <person name="Robert J."/>
            <person name="Salamov A."/>
            <person name="Sater A.K."/>
            <person name="Schmutz J."/>
            <person name="Terry A."/>
            <person name="Vize P.D."/>
            <person name="Warren W.C."/>
            <person name="Wells D."/>
            <person name="Wills A."/>
            <person name="Wilson R.K."/>
            <person name="Zimmerman L.B."/>
            <person name="Zorn A.M."/>
            <person name="Grainger R."/>
            <person name="Grammer T."/>
            <person name="Khokha M.K."/>
            <person name="Richardson P.M."/>
            <person name="Rokhsar D.S."/>
        </authorList>
    </citation>
    <scope>NUCLEOTIDE SEQUENCE [LARGE SCALE GENOMIC DNA]</scope>
    <source>
        <strain evidence="6">Nigerian</strain>
    </source>
</reference>
<dbReference type="Pfam" id="PF00100">
    <property type="entry name" value="Zona_pellucida"/>
    <property type="match status" value="1"/>
</dbReference>
<dbReference type="GeneID" id="116412418"/>
<keyword evidence="7" id="KW-1185">Reference proteome</keyword>
<dbReference type="SMART" id="SM00241">
    <property type="entry name" value="ZP"/>
    <property type="match status" value="1"/>
</dbReference>
<dbReference type="GO" id="GO:0009986">
    <property type="term" value="C:cell surface"/>
    <property type="evidence" value="ECO:0000318"/>
    <property type="project" value="GO_Central"/>
</dbReference>
<feature type="transmembrane region" description="Helical" evidence="4">
    <location>
        <begin position="419"/>
        <end position="444"/>
    </location>
</feature>
<protein>
    <submittedName>
        <fullName evidence="6 8">Zona pellucida-like domain-containing protein 1</fullName>
    </submittedName>
</protein>
<dbReference type="RefSeq" id="XP_031762481.1">
    <property type="nucleotide sequence ID" value="XM_031906621.1"/>
</dbReference>
<dbReference type="Proteomes" id="UP000008143">
    <property type="component" value="Chromosome 7"/>
</dbReference>
<dbReference type="Gene3D" id="2.60.40.4100">
    <property type="entry name" value="Zona pellucida, ZP-C domain"/>
    <property type="match status" value="1"/>
</dbReference>
<proteinExistence type="predicted"/>
<dbReference type="PANTHER" id="PTHR14002:SF14">
    <property type="entry name" value="SI:DKEY-103G5.3"/>
    <property type="match status" value="1"/>
</dbReference>
<evidence type="ECO:0000256" key="3">
    <source>
        <dbReference type="SAM" id="MobiDB-lite"/>
    </source>
</evidence>
<keyword evidence="4" id="KW-0472">Membrane</keyword>
<feature type="region of interest" description="Disordered" evidence="3">
    <location>
        <begin position="363"/>
        <end position="390"/>
    </location>
</feature>
<dbReference type="GO" id="GO:0005615">
    <property type="term" value="C:extracellular space"/>
    <property type="evidence" value="ECO:0000318"/>
    <property type="project" value="GO_Central"/>
</dbReference>
<evidence type="ECO:0000313" key="8">
    <source>
        <dbReference type="RefSeq" id="XP_031762481.1"/>
    </source>
</evidence>
<feature type="domain" description="ZP" evidence="5">
    <location>
        <begin position="83"/>
        <end position="366"/>
    </location>
</feature>
<keyword evidence="2" id="KW-1015">Disulfide bond</keyword>
<dbReference type="PROSITE" id="PS51034">
    <property type="entry name" value="ZP_2"/>
    <property type="match status" value="1"/>
</dbReference>
<evidence type="ECO:0000259" key="5">
    <source>
        <dbReference type="PROSITE" id="PS51034"/>
    </source>
</evidence>
<gene>
    <name evidence="6 8 9" type="primary">LOC116412418</name>
</gene>
<dbReference type="Ensembl" id="ENSXETT00000116317">
    <property type="protein sequence ID" value="ENSXETP00000112180"/>
    <property type="gene ID" value="ENSXETG00000048028"/>
</dbReference>
<dbReference type="InterPro" id="IPR042235">
    <property type="entry name" value="ZP-C_dom"/>
</dbReference>
<reference evidence="8" key="3">
    <citation type="submission" date="2025-04" db="UniProtKB">
        <authorList>
            <consortium name="RefSeq"/>
        </authorList>
    </citation>
    <scope>IDENTIFICATION</scope>
    <source>
        <strain evidence="8">Nigerian</strain>
        <tissue evidence="8">Liver and blood</tissue>
    </source>
</reference>
<evidence type="ECO:0000313" key="9">
    <source>
        <dbReference type="Xenbase" id="XB-GENE-29098775"/>
    </source>
</evidence>
<feature type="compositionally biased region" description="Polar residues" evidence="3">
    <location>
        <begin position="377"/>
        <end position="390"/>
    </location>
</feature>
<dbReference type="AlphaFoldDB" id="A0A803JVX4"/>
<dbReference type="InterPro" id="IPR055355">
    <property type="entry name" value="ZP-C"/>
</dbReference>
<evidence type="ECO:0000256" key="2">
    <source>
        <dbReference type="ARBA" id="ARBA00023157"/>
    </source>
</evidence>
<dbReference type="Xenbase" id="XB-GENE-29098775">
    <property type="gene designation" value="LOC116412418"/>
</dbReference>
<name>A0A803JVX4_XENTR</name>
<keyword evidence="4" id="KW-1133">Transmembrane helix</keyword>
<sequence length="467" mass="50597">MHCPLYINRVSLHLPGISHLLPKRDLFTVSTLYDLSDDLQNIGTMITVAIVLLTIAAKQCFGQGFNCSSAYNRYPENNDINVNCGPTMITLTINACPVQYAVFDPATLALNSQHNLTQCNGTLDTSVVPPVMRFVFPINDTSENTCGNNIWIEQNAGSGIFSQYSVVETVVIAGYIDTPVISNTGLISYSTNLNYNFSCRYPLQYLLNNTQLLTSSAMVAVNTNNGSFISTLSMQLSLDSNFSSTWQFNGTALPLKTNMYVKVTATNLTANFFVLLDECFATPNVLITTIPSDRYSLFTGCNVKNQTTILSNGAGKSAQFSFQTFRFVVHSGLPTSTIFLHCVTRLCQPDKCAQYLQGCNSNNSSSFSSGRRKRAADTSTGTSDPVTVTSGPIYTLDSDATPQSSIQTLTEVKEIQGTLTGLIVGLIIAAILGAALVIGSVLLYKMHLLKAQQAQKKGADNFAFSGK</sequence>
<dbReference type="OMA" id="INLCTAQ"/>
<organism evidence="6">
    <name type="scientific">Xenopus tropicalis</name>
    <name type="common">Western clawed frog</name>
    <name type="synonym">Silurana tropicalis</name>
    <dbReference type="NCBI Taxonomy" id="8364"/>
    <lineage>
        <taxon>Eukaryota</taxon>
        <taxon>Metazoa</taxon>
        <taxon>Chordata</taxon>
        <taxon>Craniata</taxon>
        <taxon>Vertebrata</taxon>
        <taxon>Euteleostomi</taxon>
        <taxon>Amphibia</taxon>
        <taxon>Batrachia</taxon>
        <taxon>Anura</taxon>
        <taxon>Pipoidea</taxon>
        <taxon>Pipidae</taxon>
        <taxon>Xenopodinae</taxon>
        <taxon>Xenopus</taxon>
        <taxon>Silurana</taxon>
    </lineage>
</organism>
<evidence type="ECO:0000256" key="4">
    <source>
        <dbReference type="SAM" id="Phobius"/>
    </source>
</evidence>
<evidence type="ECO:0000313" key="7">
    <source>
        <dbReference type="Proteomes" id="UP000008143"/>
    </source>
</evidence>
<keyword evidence="4" id="KW-0812">Transmembrane</keyword>
<keyword evidence="1" id="KW-0732">Signal</keyword>
<dbReference type="InterPro" id="IPR055356">
    <property type="entry name" value="ZP-N"/>
</dbReference>
<dbReference type="InterPro" id="IPR001507">
    <property type="entry name" value="ZP_dom"/>
</dbReference>